<dbReference type="EMBL" id="CP000353">
    <property type="protein sequence ID" value="ABF11225.1"/>
    <property type="molecule type" value="Genomic_DNA"/>
</dbReference>
<evidence type="ECO:0000313" key="8">
    <source>
        <dbReference type="EMBL" id="ABF11225.1"/>
    </source>
</evidence>
<dbReference type="Gene3D" id="3.40.50.1220">
    <property type="entry name" value="TPP-binding domain"/>
    <property type="match status" value="1"/>
</dbReference>
<evidence type="ECO:0000313" key="9">
    <source>
        <dbReference type="Proteomes" id="UP000002429"/>
    </source>
</evidence>
<gene>
    <name evidence="8" type="primary">oxc</name>
    <name evidence="8" type="ordered locus">Rmet_4360</name>
</gene>
<reference evidence="9" key="1">
    <citation type="journal article" date="2010" name="PLoS ONE">
        <title>The complete genome sequence of Cupriavidus metallidurans strain CH34, a master survivalist in harsh and anthropogenic environments.</title>
        <authorList>
            <person name="Janssen P.J."/>
            <person name="Van Houdt R."/>
            <person name="Moors H."/>
            <person name="Monsieurs P."/>
            <person name="Morin N."/>
            <person name="Michaux A."/>
            <person name="Benotmane M.A."/>
            <person name="Leys N."/>
            <person name="Vallaeys T."/>
            <person name="Lapidus A."/>
            <person name="Monchy S."/>
            <person name="Medigue C."/>
            <person name="Taghavi S."/>
            <person name="McCorkle S."/>
            <person name="Dunn J."/>
            <person name="van der Lelie D."/>
            <person name="Mergeay M."/>
        </authorList>
    </citation>
    <scope>NUCLEOTIDE SEQUENCE [LARGE SCALE GENOMIC DNA]</scope>
    <source>
        <strain evidence="9">ATCC 43123 / DSM 2839 / NBRC 102507 / CH34</strain>
    </source>
</reference>
<dbReference type="GO" id="GO:0009097">
    <property type="term" value="P:isoleucine biosynthetic process"/>
    <property type="evidence" value="ECO:0007669"/>
    <property type="project" value="TreeGrafter"/>
</dbReference>
<keyword evidence="3 4" id="KW-0786">Thiamine pyrophosphate</keyword>
<keyword evidence="9" id="KW-1185">Reference proteome</keyword>
<dbReference type="CDD" id="cd07035">
    <property type="entry name" value="TPP_PYR_POX_like"/>
    <property type="match status" value="1"/>
</dbReference>
<proteinExistence type="inferred from homology"/>
<dbReference type="GO" id="GO:0000287">
    <property type="term" value="F:magnesium ion binding"/>
    <property type="evidence" value="ECO:0007669"/>
    <property type="project" value="InterPro"/>
</dbReference>
<comment type="cofactor">
    <cofactor evidence="1">
        <name>thiamine diphosphate</name>
        <dbReference type="ChEBI" id="CHEBI:58937"/>
    </cofactor>
</comment>
<dbReference type="InterPro" id="IPR012001">
    <property type="entry name" value="Thiamin_PyroP_enz_TPP-bd_dom"/>
</dbReference>
<protein>
    <submittedName>
        <fullName evidence="8">Thiamine pyrophosphate enzyme-like TPP binding region</fullName>
    </submittedName>
</protein>
<evidence type="ECO:0000259" key="5">
    <source>
        <dbReference type="Pfam" id="PF00205"/>
    </source>
</evidence>
<dbReference type="PANTHER" id="PTHR18968">
    <property type="entry name" value="THIAMINE PYROPHOSPHATE ENZYMES"/>
    <property type="match status" value="1"/>
</dbReference>
<geneLocation type="plasmid" evidence="8 9">
    <name>megaplasmid</name>
</geneLocation>
<evidence type="ECO:0000256" key="2">
    <source>
        <dbReference type="ARBA" id="ARBA00007812"/>
    </source>
</evidence>
<dbReference type="GO" id="GO:0050660">
    <property type="term" value="F:flavin adenine dinucleotide binding"/>
    <property type="evidence" value="ECO:0007669"/>
    <property type="project" value="TreeGrafter"/>
</dbReference>
<accession>Q1LF51</accession>
<dbReference type="CDD" id="cd02004">
    <property type="entry name" value="TPP_BZL_OCoD_HPCL"/>
    <property type="match status" value="1"/>
</dbReference>
<organism evidence="8 9">
    <name type="scientific">Cupriavidus metallidurans (strain ATCC 43123 / DSM 2839 / NBRC 102507 / CH34)</name>
    <name type="common">Ralstonia metallidurans</name>
    <dbReference type="NCBI Taxonomy" id="266264"/>
    <lineage>
        <taxon>Bacteria</taxon>
        <taxon>Pseudomonadati</taxon>
        <taxon>Pseudomonadota</taxon>
        <taxon>Betaproteobacteria</taxon>
        <taxon>Burkholderiales</taxon>
        <taxon>Burkholderiaceae</taxon>
        <taxon>Cupriavidus</taxon>
    </lineage>
</organism>
<dbReference type="AlphaFoldDB" id="Q1LF51"/>
<evidence type="ECO:0000256" key="3">
    <source>
        <dbReference type="ARBA" id="ARBA00023052"/>
    </source>
</evidence>
<feature type="domain" description="Thiamine pyrophosphate enzyme N-terminal TPP-binding" evidence="7">
    <location>
        <begin position="85"/>
        <end position="194"/>
    </location>
</feature>
<name>Q1LF51_CUPMC</name>
<feature type="domain" description="Thiamine pyrophosphate enzyme central" evidence="5">
    <location>
        <begin position="275"/>
        <end position="401"/>
    </location>
</feature>
<sequence length="640" mass="68982">MGWAACCGASLKVGSGQHFVLVVWWYITYRMSSRSAAFRSATICDPTIQSKRGDKDMSAVVSTRPETTTAEDTLKQKSRDAGVISGGHLVARALKNEGVDTIFTLCGGHIIDIYDGCVDEGIRIIDVRHEQVAAHAADGYARQTGKLACVVTTAGPGCTNAVTGVATAFRSESPIIHIGGQGALSQHKMGSLQDLPHVDMMAPITKFAATIPSTERVADMIAMAARECFNGAPGPAYLEIPRDVLDREVDVSRAVIPRPGHYRASTKSIGDPRDIEKLADILVNAERPAILYGQQVWTARGHEEAVDLLRGLDIPGYFNGAARGLLPPGDPHHFDRTRSQAFANADVLVIVGTPFDFRMGYGKRISKEITLVQIDMDYRTVGKNREIDLGLVGDPGAILGAVLQAASGRIKNDKRLARKKWMGQLTEAEAVATEKLMPLFKSENKPIHPYRVAYELNEFLADNTIYIGDGGDVVTISAQAVRPRRPGQWMDPGALGSLGVGTGFAIAAGVANPGKEVLCYYGDGSFGMTAFDMETANRFGVPYLAVIGNNSAMNQIRYGQLAKYGDDRGNVGNLLSDVPFSKFAEMLGGYGEEVREPGQIAGALQRGRESIAKTGKSAVINIWVDPREYAPGTKNQTMYK</sequence>
<dbReference type="GO" id="GO:0009099">
    <property type="term" value="P:L-valine biosynthetic process"/>
    <property type="evidence" value="ECO:0007669"/>
    <property type="project" value="TreeGrafter"/>
</dbReference>
<evidence type="ECO:0000259" key="6">
    <source>
        <dbReference type="Pfam" id="PF02775"/>
    </source>
</evidence>
<dbReference type="Pfam" id="PF00205">
    <property type="entry name" value="TPP_enzyme_M"/>
    <property type="match status" value="1"/>
</dbReference>
<dbReference type="HOGENOM" id="CLU_013748_3_3_4"/>
<dbReference type="InterPro" id="IPR012000">
    <property type="entry name" value="Thiamin_PyroP_enz_cen_dom"/>
</dbReference>
<dbReference type="FunFam" id="3.40.50.970:FF:000007">
    <property type="entry name" value="Acetolactate synthase"/>
    <property type="match status" value="1"/>
</dbReference>
<evidence type="ECO:0000256" key="1">
    <source>
        <dbReference type="ARBA" id="ARBA00001964"/>
    </source>
</evidence>
<evidence type="ECO:0000256" key="4">
    <source>
        <dbReference type="RuleBase" id="RU362132"/>
    </source>
</evidence>
<dbReference type="GO" id="GO:0030976">
    <property type="term" value="F:thiamine pyrophosphate binding"/>
    <property type="evidence" value="ECO:0007669"/>
    <property type="project" value="InterPro"/>
</dbReference>
<dbReference type="GO" id="GO:0005948">
    <property type="term" value="C:acetolactate synthase complex"/>
    <property type="evidence" value="ECO:0007669"/>
    <property type="project" value="TreeGrafter"/>
</dbReference>
<dbReference type="InterPro" id="IPR029035">
    <property type="entry name" value="DHS-like_NAD/FAD-binding_dom"/>
</dbReference>
<dbReference type="PANTHER" id="PTHR18968:SF166">
    <property type="entry name" value="2-HYDROXYACYL-COA LYASE 2"/>
    <property type="match status" value="1"/>
</dbReference>
<dbReference type="InterPro" id="IPR011766">
    <property type="entry name" value="TPP_enzyme_TPP-bd"/>
</dbReference>
<dbReference type="GO" id="GO:0003984">
    <property type="term" value="F:acetolactate synthase activity"/>
    <property type="evidence" value="ECO:0007669"/>
    <property type="project" value="TreeGrafter"/>
</dbReference>
<dbReference type="Proteomes" id="UP000002429">
    <property type="component" value="Plasmid megaplasmid"/>
</dbReference>
<dbReference type="KEGG" id="rme:Rmet_4360"/>
<dbReference type="SUPFAM" id="SSF52467">
    <property type="entry name" value="DHS-like NAD/FAD-binding domain"/>
    <property type="match status" value="1"/>
</dbReference>
<comment type="similarity">
    <text evidence="2 4">Belongs to the TPP enzyme family.</text>
</comment>
<dbReference type="SUPFAM" id="SSF52518">
    <property type="entry name" value="Thiamin diphosphate-binding fold (THDP-binding)"/>
    <property type="match status" value="2"/>
</dbReference>
<dbReference type="Pfam" id="PF02776">
    <property type="entry name" value="TPP_enzyme_N"/>
    <property type="match status" value="1"/>
</dbReference>
<dbReference type="eggNOG" id="COG0028">
    <property type="taxonomic scope" value="Bacteria"/>
</dbReference>
<dbReference type="Gene3D" id="3.40.50.970">
    <property type="match status" value="2"/>
</dbReference>
<dbReference type="Pfam" id="PF02775">
    <property type="entry name" value="TPP_enzyme_C"/>
    <property type="match status" value="1"/>
</dbReference>
<keyword evidence="8" id="KW-0614">Plasmid</keyword>
<feature type="domain" description="Thiamine pyrophosphate enzyme TPP-binding" evidence="6">
    <location>
        <begin position="469"/>
        <end position="621"/>
    </location>
</feature>
<evidence type="ECO:0000259" key="7">
    <source>
        <dbReference type="Pfam" id="PF02776"/>
    </source>
</evidence>
<dbReference type="InterPro" id="IPR029061">
    <property type="entry name" value="THDP-binding"/>
</dbReference>
<dbReference type="InterPro" id="IPR045229">
    <property type="entry name" value="TPP_enz"/>
</dbReference>